<keyword evidence="1" id="KW-0812">Transmembrane</keyword>
<organism evidence="2 3">
    <name type="scientific">Plasmodium relictum</name>
    <dbReference type="NCBI Taxonomy" id="85471"/>
    <lineage>
        <taxon>Eukaryota</taxon>
        <taxon>Sar</taxon>
        <taxon>Alveolata</taxon>
        <taxon>Apicomplexa</taxon>
        <taxon>Aconoidasida</taxon>
        <taxon>Haemosporida</taxon>
        <taxon>Plasmodiidae</taxon>
        <taxon>Plasmodium</taxon>
        <taxon>Plasmodium (Haemamoeba)</taxon>
    </lineage>
</organism>
<feature type="transmembrane region" description="Helical" evidence="1">
    <location>
        <begin position="191"/>
        <end position="208"/>
    </location>
</feature>
<feature type="transmembrane region" description="Helical" evidence="1">
    <location>
        <begin position="45"/>
        <end position="65"/>
    </location>
</feature>
<reference evidence="2 3" key="1">
    <citation type="submission" date="2015-04" db="EMBL/GenBank/DDBJ databases">
        <authorList>
            <consortium name="Pathogen Informatics"/>
        </authorList>
    </citation>
    <scope>NUCLEOTIDE SEQUENCE [LARGE SCALE GENOMIC DNA]</scope>
    <source>
        <strain evidence="2 3">SGS1</strain>
    </source>
</reference>
<accession>A0A1J1GKC0</accession>
<keyword evidence="1" id="KW-0472">Membrane</keyword>
<dbReference type="Proteomes" id="UP000220158">
    <property type="component" value="Unassembled WGS sequence"/>
</dbReference>
<gene>
    <name evidence="2" type="ORF">PRELSG_0003400</name>
</gene>
<dbReference type="EMBL" id="CVMU01000311">
    <property type="protein sequence ID" value="CRG84881.1"/>
    <property type="molecule type" value="Genomic_DNA"/>
</dbReference>
<dbReference type="VEuPathDB" id="PlasmoDB:PRELSG_0003400"/>
<proteinExistence type="predicted"/>
<keyword evidence="1" id="KW-1133">Transmembrane helix</keyword>
<evidence type="ECO:0000256" key="1">
    <source>
        <dbReference type="SAM" id="Phobius"/>
    </source>
</evidence>
<dbReference type="KEGG" id="prel:PRELSG_0003400"/>
<protein>
    <submittedName>
        <fullName evidence="2">Fam-h protein</fullName>
    </submittedName>
</protein>
<dbReference type="AlphaFoldDB" id="A0A1J1GKC0"/>
<keyword evidence="3" id="KW-1185">Reference proteome</keyword>
<feature type="transmembrane region" description="Helical" evidence="1">
    <location>
        <begin position="160"/>
        <end position="179"/>
    </location>
</feature>
<evidence type="ECO:0000313" key="3">
    <source>
        <dbReference type="Proteomes" id="UP000220158"/>
    </source>
</evidence>
<sequence length="216" mass="25343">MNRKGNIILIPNIKIHSRHYSYMAKSFIDIDMSTLKIYSKREKKFFFNFLLKFFICALLIWILQCHYNILESQKRYDILGLGAKRSLAECKDAIKQKNKGLKCYDQQDIIEINLESNNDQKEIEYNMSIEKGNEIEETEKNKKVEVNERILGICKNNLKLFLSFFAFLLSFSSCALYALNNITKNMSSIDYTVFHTLALSLISILFIYEKKKGKKI</sequence>
<dbReference type="GeneID" id="39733943"/>
<evidence type="ECO:0000313" key="2">
    <source>
        <dbReference type="EMBL" id="CRG84881.1"/>
    </source>
</evidence>
<name>A0A1J1GKC0_PLARL</name>
<dbReference type="RefSeq" id="XP_028531191.1">
    <property type="nucleotide sequence ID" value="XM_028675989.1"/>
</dbReference>